<dbReference type="PRINTS" id="PR00326">
    <property type="entry name" value="GTP1OBG"/>
</dbReference>
<evidence type="ECO:0000256" key="3">
    <source>
        <dbReference type="ARBA" id="ARBA00023134"/>
    </source>
</evidence>
<gene>
    <name evidence="6" type="primary">ylqF</name>
    <name evidence="6" type="ORF">WMO66_05965</name>
</gene>
<dbReference type="PROSITE" id="PS51721">
    <property type="entry name" value="G_CP"/>
    <property type="match status" value="1"/>
</dbReference>
<comment type="similarity">
    <text evidence="4">Belongs to the TRAFAC class YlqF/YawG GTPase family. MTG1 subfamily.</text>
</comment>
<dbReference type="NCBIfam" id="TIGR03596">
    <property type="entry name" value="GTPase_YlqF"/>
    <property type="match status" value="1"/>
</dbReference>
<keyword evidence="4" id="KW-0963">Cytoplasm</keyword>
<keyword evidence="7" id="KW-1185">Reference proteome</keyword>
<dbReference type="Pfam" id="PF01926">
    <property type="entry name" value="MMR_HSR1"/>
    <property type="match status" value="1"/>
</dbReference>
<accession>A0ABV1G6G7</accession>
<dbReference type="InterPro" id="IPR023179">
    <property type="entry name" value="GTP-bd_ortho_bundle_sf"/>
</dbReference>
<dbReference type="InterPro" id="IPR027417">
    <property type="entry name" value="P-loop_NTPase"/>
</dbReference>
<dbReference type="PANTHER" id="PTHR45782">
    <property type="entry name" value="MITOCHONDRIAL RIBOSOME-ASSOCIATED GTPASE 1"/>
    <property type="match status" value="1"/>
</dbReference>
<dbReference type="InterPro" id="IPR030378">
    <property type="entry name" value="G_CP_dom"/>
</dbReference>
<comment type="caution">
    <text evidence="6">The sequence shown here is derived from an EMBL/GenBank/DDBJ whole genome shotgun (WGS) entry which is preliminary data.</text>
</comment>
<dbReference type="EMBL" id="JBBMFF010000187">
    <property type="protein sequence ID" value="MEQ2510794.1"/>
    <property type="molecule type" value="Genomic_DNA"/>
</dbReference>
<dbReference type="InterPro" id="IPR016478">
    <property type="entry name" value="GTPase_MTG1"/>
</dbReference>
<dbReference type="InterPro" id="IPR006073">
    <property type="entry name" value="GTP-bd"/>
</dbReference>
<dbReference type="Gene3D" id="1.10.1580.10">
    <property type="match status" value="1"/>
</dbReference>
<evidence type="ECO:0000313" key="7">
    <source>
        <dbReference type="Proteomes" id="UP001491552"/>
    </source>
</evidence>
<dbReference type="PIRSF" id="PIRSF006230">
    <property type="entry name" value="MG442"/>
    <property type="match status" value="1"/>
</dbReference>
<comment type="function">
    <text evidence="4">Required for a late step of 50S ribosomal subunit assembly. Has GTPase activity.</text>
</comment>
<name>A0ABV1G6G7_9FIRM</name>
<dbReference type="RefSeq" id="WP_349135474.1">
    <property type="nucleotide sequence ID" value="NZ_JBBMFF010000187.1"/>
</dbReference>
<evidence type="ECO:0000256" key="4">
    <source>
        <dbReference type="PIRNR" id="PIRNR006230"/>
    </source>
</evidence>
<dbReference type="Gene3D" id="3.40.50.300">
    <property type="entry name" value="P-loop containing nucleotide triphosphate hydrolases"/>
    <property type="match status" value="1"/>
</dbReference>
<dbReference type="Proteomes" id="UP001491552">
    <property type="component" value="Unassembled WGS sequence"/>
</dbReference>
<proteinExistence type="inferred from homology"/>
<keyword evidence="3 4" id="KW-0342">GTP-binding</keyword>
<protein>
    <recommendedName>
        <fullName evidence="1 4">Ribosome biogenesis GTPase A</fullName>
    </recommendedName>
</protein>
<feature type="domain" description="CP-type G" evidence="5">
    <location>
        <begin position="17"/>
        <end position="182"/>
    </location>
</feature>
<organism evidence="6 7">
    <name type="scientific">Faecousia intestinalis</name>
    <dbReference type="NCBI Taxonomy" id="3133167"/>
    <lineage>
        <taxon>Bacteria</taxon>
        <taxon>Bacillati</taxon>
        <taxon>Bacillota</taxon>
        <taxon>Clostridia</taxon>
        <taxon>Eubacteriales</taxon>
        <taxon>Oscillospiraceae</taxon>
        <taxon>Faecousia</taxon>
    </lineage>
</organism>
<evidence type="ECO:0000256" key="1">
    <source>
        <dbReference type="ARBA" id="ARBA00014898"/>
    </source>
</evidence>
<dbReference type="PANTHER" id="PTHR45782:SF4">
    <property type="entry name" value="MITOCHONDRIAL RIBOSOME-ASSOCIATED GTPASE 1"/>
    <property type="match status" value="1"/>
</dbReference>
<comment type="subcellular location">
    <subcellularLocation>
        <location evidence="4">Cytoplasm</location>
    </subcellularLocation>
</comment>
<sequence length="295" mass="33377">MDERMNIQWYPGHMTKTRRNMEADLKLVDAVCEIVDARIPFSSRNPDIDAICGQKPRMMILNRIDLADPAATDVWQNYWQAQGMTVVRTDCKSRRGIDRFVPAVRSMLAEKLQRYADKGQTGRALKLMIVGIPNVGKSTFINQIAGRKGAKAENRPGVTRGKQWVTVDSGLLLLDTPGILWPKFDDEEVGRRLAYTGAVKDDVLDVETLACHLAAMLWARYPEAMRARYKLDPPEDASGYDLLTEAGRRRGFLLARGEIDTERMARVLLEEYRSCKIGRFTLEDPPERTEACATN</sequence>
<dbReference type="SUPFAM" id="SSF52540">
    <property type="entry name" value="P-loop containing nucleoside triphosphate hydrolases"/>
    <property type="match status" value="1"/>
</dbReference>
<evidence type="ECO:0000313" key="6">
    <source>
        <dbReference type="EMBL" id="MEQ2510794.1"/>
    </source>
</evidence>
<evidence type="ECO:0000259" key="5">
    <source>
        <dbReference type="PROSITE" id="PS51721"/>
    </source>
</evidence>
<dbReference type="InterPro" id="IPR019991">
    <property type="entry name" value="GTP-bd_ribosome_bgen"/>
</dbReference>
<evidence type="ECO:0000256" key="2">
    <source>
        <dbReference type="ARBA" id="ARBA00022741"/>
    </source>
</evidence>
<dbReference type="CDD" id="cd01856">
    <property type="entry name" value="YlqF"/>
    <property type="match status" value="1"/>
</dbReference>
<reference evidence="6 7" key="1">
    <citation type="submission" date="2024-03" db="EMBL/GenBank/DDBJ databases">
        <title>Human intestinal bacterial collection.</title>
        <authorList>
            <person name="Pauvert C."/>
            <person name="Hitch T.C.A."/>
            <person name="Clavel T."/>
        </authorList>
    </citation>
    <scope>NUCLEOTIDE SEQUENCE [LARGE SCALE GENOMIC DNA]</scope>
    <source>
        <strain evidence="6 7">CLA-AA-H192</strain>
    </source>
</reference>
<keyword evidence="2 4" id="KW-0547">Nucleotide-binding</keyword>